<dbReference type="AlphaFoldDB" id="A0A1G9VZH3"/>
<accession>A0A1G9VZH3</accession>
<organism evidence="2 3">
    <name type="scientific">Tenuibacillus multivorans</name>
    <dbReference type="NCBI Taxonomy" id="237069"/>
    <lineage>
        <taxon>Bacteria</taxon>
        <taxon>Bacillati</taxon>
        <taxon>Bacillota</taxon>
        <taxon>Bacilli</taxon>
        <taxon>Bacillales</taxon>
        <taxon>Bacillaceae</taxon>
        <taxon>Tenuibacillus</taxon>
    </lineage>
</organism>
<protein>
    <submittedName>
        <fullName evidence="2">Uncharacterized protein</fullName>
    </submittedName>
</protein>
<gene>
    <name evidence="2" type="ORF">SAMN05216498_0539</name>
</gene>
<evidence type="ECO:0000313" key="3">
    <source>
        <dbReference type="Proteomes" id="UP000199334"/>
    </source>
</evidence>
<keyword evidence="1" id="KW-0472">Membrane</keyword>
<dbReference type="EMBL" id="FNIG01000001">
    <property type="protein sequence ID" value="SDM77276.1"/>
    <property type="molecule type" value="Genomic_DNA"/>
</dbReference>
<keyword evidence="1" id="KW-0812">Transmembrane</keyword>
<evidence type="ECO:0000313" key="2">
    <source>
        <dbReference type="EMBL" id="SDM77276.1"/>
    </source>
</evidence>
<name>A0A1G9VZH3_9BACI</name>
<proteinExistence type="predicted"/>
<dbReference type="OrthoDB" id="2968698at2"/>
<reference evidence="2 3" key="1">
    <citation type="submission" date="2016-10" db="EMBL/GenBank/DDBJ databases">
        <authorList>
            <person name="de Groot N.N."/>
        </authorList>
    </citation>
    <scope>NUCLEOTIDE SEQUENCE [LARGE SCALE GENOMIC DNA]</scope>
    <source>
        <strain evidence="2 3">CGMCC 1.3442</strain>
    </source>
</reference>
<keyword evidence="1" id="KW-1133">Transmembrane helix</keyword>
<dbReference type="RefSeq" id="WP_093855069.1">
    <property type="nucleotide sequence ID" value="NZ_BJVZ01000022.1"/>
</dbReference>
<sequence>MRDNKNWKTSSVVMFILLVVLIYYYVFFLNPKNSIDLFESIRYSDDFAEVENLILEGYESNFKQKDYKYMSDVGGNNASRIMQFTVVDYYEKAYIIMTAPGANKLEIVKVEELPDNVKEYLFEFTSLNKGISTNP</sequence>
<keyword evidence="3" id="KW-1185">Reference proteome</keyword>
<evidence type="ECO:0000256" key="1">
    <source>
        <dbReference type="SAM" id="Phobius"/>
    </source>
</evidence>
<dbReference type="Proteomes" id="UP000199334">
    <property type="component" value="Unassembled WGS sequence"/>
</dbReference>
<feature type="transmembrane region" description="Helical" evidence="1">
    <location>
        <begin position="12"/>
        <end position="29"/>
    </location>
</feature>